<keyword evidence="1" id="KW-1133">Transmembrane helix</keyword>
<dbReference type="EMBL" id="CANHGI010000005">
    <property type="protein sequence ID" value="CAI5452828.1"/>
    <property type="molecule type" value="Genomic_DNA"/>
</dbReference>
<dbReference type="GO" id="GO:0042048">
    <property type="term" value="P:olfactory behavior"/>
    <property type="evidence" value="ECO:0007669"/>
    <property type="project" value="TreeGrafter"/>
</dbReference>
<keyword evidence="1" id="KW-0812">Transmembrane</keyword>
<evidence type="ECO:0000313" key="3">
    <source>
        <dbReference type="Proteomes" id="UP001152747"/>
    </source>
</evidence>
<reference evidence="2" key="1">
    <citation type="submission" date="2022-11" db="EMBL/GenBank/DDBJ databases">
        <authorList>
            <person name="Kikuchi T."/>
        </authorList>
    </citation>
    <scope>NUCLEOTIDE SEQUENCE</scope>
    <source>
        <strain evidence="2">PS1010</strain>
    </source>
</reference>
<dbReference type="GO" id="GO:0005886">
    <property type="term" value="C:plasma membrane"/>
    <property type="evidence" value="ECO:0007669"/>
    <property type="project" value="TreeGrafter"/>
</dbReference>
<dbReference type="Proteomes" id="UP001152747">
    <property type="component" value="Unassembled WGS sequence"/>
</dbReference>
<protein>
    <submittedName>
        <fullName evidence="2">Uncharacterized protein</fullName>
    </submittedName>
</protein>
<dbReference type="InterPro" id="IPR019428">
    <property type="entry name" value="7TM_GPCR_serpentine_rcpt_Str"/>
</dbReference>
<dbReference type="Pfam" id="PF10326">
    <property type="entry name" value="7TM_GPCR_Str"/>
    <property type="match status" value="1"/>
</dbReference>
<comment type="caution">
    <text evidence="2">The sequence shown here is derived from an EMBL/GenBank/DDBJ whole genome shotgun (WGS) entry which is preliminary data.</text>
</comment>
<evidence type="ECO:0000256" key="1">
    <source>
        <dbReference type="SAM" id="Phobius"/>
    </source>
</evidence>
<name>A0A9P1N6E8_9PELO</name>
<evidence type="ECO:0000313" key="2">
    <source>
        <dbReference type="EMBL" id="CAI5452828.1"/>
    </source>
</evidence>
<sequence>MSKNTKSLQQQLFQALVAQTFIPLILMYIPITILFLFPMIGYDIGQLSSFVTSTISIYPAIDPIPNISQSTALYGLTSTSTQNISTSLDNVIESQLGLQCGTCY</sequence>
<dbReference type="AlphaFoldDB" id="A0A9P1N6E8"/>
<keyword evidence="3" id="KW-1185">Reference proteome</keyword>
<dbReference type="GO" id="GO:0038022">
    <property type="term" value="F:G protein-coupled olfactory receptor activity"/>
    <property type="evidence" value="ECO:0007669"/>
    <property type="project" value="TreeGrafter"/>
</dbReference>
<organism evidence="2 3">
    <name type="scientific">Caenorhabditis angaria</name>
    <dbReference type="NCBI Taxonomy" id="860376"/>
    <lineage>
        <taxon>Eukaryota</taxon>
        <taxon>Metazoa</taxon>
        <taxon>Ecdysozoa</taxon>
        <taxon>Nematoda</taxon>
        <taxon>Chromadorea</taxon>
        <taxon>Rhabditida</taxon>
        <taxon>Rhabditina</taxon>
        <taxon>Rhabditomorpha</taxon>
        <taxon>Rhabditoidea</taxon>
        <taxon>Rhabditidae</taxon>
        <taxon>Peloderinae</taxon>
        <taxon>Caenorhabditis</taxon>
    </lineage>
</organism>
<dbReference type="PANTHER" id="PTHR22943">
    <property type="entry name" value="7-TRANSMEMBRANE DOMAIN RECEPTOR C.ELEGANS"/>
    <property type="match status" value="1"/>
</dbReference>
<accession>A0A9P1N6E8</accession>
<gene>
    <name evidence="2" type="ORF">CAMP_LOCUS15465</name>
</gene>
<keyword evidence="1" id="KW-0472">Membrane</keyword>
<dbReference type="PANTHER" id="PTHR22943:SF109">
    <property type="entry name" value="SEVEN TM RECEPTOR"/>
    <property type="match status" value="1"/>
</dbReference>
<dbReference type="OrthoDB" id="5784817at2759"/>
<proteinExistence type="predicted"/>
<feature type="transmembrane region" description="Helical" evidence="1">
    <location>
        <begin position="12"/>
        <end position="37"/>
    </location>
</feature>